<keyword evidence="9 10" id="KW-0624">Polysaccharide degradation</keyword>
<dbReference type="Gene3D" id="2.60.40.10">
    <property type="entry name" value="Immunoglobulins"/>
    <property type="match status" value="1"/>
</dbReference>
<dbReference type="InterPro" id="IPR026891">
    <property type="entry name" value="Fn3-like"/>
</dbReference>
<comment type="caution">
    <text evidence="12">The sequence shown here is derived from an EMBL/GenBank/DDBJ whole genome shotgun (WGS) entry which is preliminary data.</text>
</comment>
<evidence type="ECO:0000256" key="6">
    <source>
        <dbReference type="ARBA" id="ARBA00023180"/>
    </source>
</evidence>
<reference evidence="12" key="1">
    <citation type="journal article" date="2021" name="Nat. Commun.">
        <title>Genetic determinants of endophytism in the Arabidopsis root mycobiome.</title>
        <authorList>
            <person name="Mesny F."/>
            <person name="Miyauchi S."/>
            <person name="Thiergart T."/>
            <person name="Pickel B."/>
            <person name="Atanasova L."/>
            <person name="Karlsson M."/>
            <person name="Huettel B."/>
            <person name="Barry K.W."/>
            <person name="Haridas S."/>
            <person name="Chen C."/>
            <person name="Bauer D."/>
            <person name="Andreopoulos W."/>
            <person name="Pangilinan J."/>
            <person name="LaButti K."/>
            <person name="Riley R."/>
            <person name="Lipzen A."/>
            <person name="Clum A."/>
            <person name="Drula E."/>
            <person name="Henrissat B."/>
            <person name="Kohler A."/>
            <person name="Grigoriev I.V."/>
            <person name="Martin F.M."/>
            <person name="Hacquard S."/>
        </authorList>
    </citation>
    <scope>NUCLEOTIDE SEQUENCE</scope>
    <source>
        <strain evidence="12">MPI-SDFR-AT-0117</strain>
    </source>
</reference>
<dbReference type="Gene3D" id="3.20.20.300">
    <property type="entry name" value="Glycoside hydrolase, family 3, N-terminal domain"/>
    <property type="match status" value="1"/>
</dbReference>
<dbReference type="Pfam" id="PF14310">
    <property type="entry name" value="Fn3-like"/>
    <property type="match status" value="1"/>
</dbReference>
<dbReference type="InterPro" id="IPR001764">
    <property type="entry name" value="Glyco_hydro_3_N"/>
</dbReference>
<dbReference type="PRINTS" id="PR00133">
    <property type="entry name" value="GLHYDRLASE3"/>
</dbReference>
<protein>
    <recommendedName>
        <fullName evidence="4 10">beta-glucosidase</fullName>
        <ecNumber evidence="4 10">3.2.1.21</ecNumber>
    </recommendedName>
</protein>
<evidence type="ECO:0000313" key="13">
    <source>
        <dbReference type="Proteomes" id="UP000770015"/>
    </source>
</evidence>
<evidence type="ECO:0000256" key="4">
    <source>
        <dbReference type="ARBA" id="ARBA00012744"/>
    </source>
</evidence>
<dbReference type="Gene3D" id="2.60.120.260">
    <property type="entry name" value="Galactose-binding domain-like"/>
    <property type="match status" value="1"/>
</dbReference>
<dbReference type="PANTHER" id="PTHR42715">
    <property type="entry name" value="BETA-GLUCOSIDASE"/>
    <property type="match status" value="1"/>
</dbReference>
<dbReference type="GO" id="GO:0009251">
    <property type="term" value="P:glucan catabolic process"/>
    <property type="evidence" value="ECO:0007669"/>
    <property type="project" value="TreeGrafter"/>
</dbReference>
<dbReference type="Proteomes" id="UP000770015">
    <property type="component" value="Unassembled WGS sequence"/>
</dbReference>
<comment type="pathway">
    <text evidence="2 10">Glycan metabolism; cellulose degradation.</text>
</comment>
<keyword evidence="8 10" id="KW-0326">Glycosidase</keyword>
<dbReference type="InterPro" id="IPR050288">
    <property type="entry name" value="Cellulose_deg_GH3"/>
</dbReference>
<dbReference type="Pfam" id="PF01915">
    <property type="entry name" value="Glyco_hydro_3_C"/>
    <property type="match status" value="1"/>
</dbReference>
<organism evidence="12 13">
    <name type="scientific">Plectosphaerella plurivora</name>
    <dbReference type="NCBI Taxonomy" id="936078"/>
    <lineage>
        <taxon>Eukaryota</taxon>
        <taxon>Fungi</taxon>
        <taxon>Dikarya</taxon>
        <taxon>Ascomycota</taxon>
        <taxon>Pezizomycotina</taxon>
        <taxon>Sordariomycetes</taxon>
        <taxon>Hypocreomycetidae</taxon>
        <taxon>Glomerellales</taxon>
        <taxon>Plectosphaerellaceae</taxon>
        <taxon>Plectosphaerella</taxon>
    </lineage>
</organism>
<keyword evidence="13" id="KW-1185">Reference proteome</keyword>
<gene>
    <name evidence="12" type="ORF">F5X68DRAFT_177301</name>
</gene>
<dbReference type="PROSITE" id="PS51820">
    <property type="entry name" value="PA14"/>
    <property type="match status" value="1"/>
</dbReference>
<dbReference type="GO" id="GO:0008422">
    <property type="term" value="F:beta-glucosidase activity"/>
    <property type="evidence" value="ECO:0007669"/>
    <property type="project" value="UniProtKB-EC"/>
</dbReference>
<dbReference type="AlphaFoldDB" id="A0A9P9A6H8"/>
<dbReference type="SUPFAM" id="SSF51445">
    <property type="entry name" value="(Trans)glycosidases"/>
    <property type="match status" value="1"/>
</dbReference>
<evidence type="ECO:0000256" key="7">
    <source>
        <dbReference type="ARBA" id="ARBA00023277"/>
    </source>
</evidence>
<dbReference type="PROSITE" id="PS00775">
    <property type="entry name" value="GLYCOSYL_HYDROL_F3"/>
    <property type="match status" value="1"/>
</dbReference>
<dbReference type="OrthoDB" id="47059at2759"/>
<name>A0A9P9A6H8_9PEZI</name>
<keyword evidence="5 10" id="KW-0378">Hydrolase</keyword>
<dbReference type="InterPro" id="IPR019800">
    <property type="entry name" value="Glyco_hydro_3_AS"/>
</dbReference>
<keyword evidence="6" id="KW-0325">Glycoprotein</keyword>
<evidence type="ECO:0000256" key="2">
    <source>
        <dbReference type="ARBA" id="ARBA00004987"/>
    </source>
</evidence>
<dbReference type="InterPro" id="IPR002772">
    <property type="entry name" value="Glyco_hydro_3_C"/>
</dbReference>
<dbReference type="InterPro" id="IPR036962">
    <property type="entry name" value="Glyco_hydro_3_N_sf"/>
</dbReference>
<dbReference type="SUPFAM" id="SSF56988">
    <property type="entry name" value="Anthrax protective antigen"/>
    <property type="match status" value="1"/>
</dbReference>
<evidence type="ECO:0000313" key="12">
    <source>
        <dbReference type="EMBL" id="KAH6665334.1"/>
    </source>
</evidence>
<dbReference type="SUPFAM" id="SSF52279">
    <property type="entry name" value="Beta-D-glucan exohydrolase, C-terminal domain"/>
    <property type="match status" value="1"/>
</dbReference>
<dbReference type="InterPro" id="IPR036881">
    <property type="entry name" value="Glyco_hydro_3_C_sf"/>
</dbReference>
<dbReference type="Gene3D" id="3.40.50.1700">
    <property type="entry name" value="Glycoside hydrolase family 3 C-terminal domain"/>
    <property type="match status" value="1"/>
</dbReference>
<evidence type="ECO:0000256" key="3">
    <source>
        <dbReference type="ARBA" id="ARBA00005336"/>
    </source>
</evidence>
<dbReference type="EC" id="3.2.1.21" evidence="4 10"/>
<dbReference type="PANTHER" id="PTHR42715:SF3">
    <property type="entry name" value="BETA-GLUCOSIDASE B-RELATED"/>
    <property type="match status" value="1"/>
</dbReference>
<evidence type="ECO:0000256" key="1">
    <source>
        <dbReference type="ARBA" id="ARBA00000448"/>
    </source>
</evidence>
<evidence type="ECO:0000256" key="9">
    <source>
        <dbReference type="ARBA" id="ARBA00023326"/>
    </source>
</evidence>
<dbReference type="InterPro" id="IPR013783">
    <property type="entry name" value="Ig-like_fold"/>
</dbReference>
<keyword evidence="7 10" id="KW-0119">Carbohydrate metabolism</keyword>
<dbReference type="Pfam" id="PF07691">
    <property type="entry name" value="PA14"/>
    <property type="match status" value="1"/>
</dbReference>
<dbReference type="InterPro" id="IPR037524">
    <property type="entry name" value="PA14/GLEYA"/>
</dbReference>
<proteinExistence type="inferred from homology"/>
<dbReference type="SMART" id="SM01217">
    <property type="entry name" value="Fn3_like"/>
    <property type="match status" value="1"/>
</dbReference>
<feature type="domain" description="PA14" evidence="11">
    <location>
        <begin position="396"/>
        <end position="561"/>
    </location>
</feature>
<comment type="similarity">
    <text evidence="3 10">Belongs to the glycosyl hydrolase 3 family.</text>
</comment>
<comment type="catalytic activity">
    <reaction evidence="1 10">
        <text>Hydrolysis of terminal, non-reducing beta-D-glucosyl residues with release of beta-D-glucose.</text>
        <dbReference type="EC" id="3.2.1.21"/>
    </reaction>
</comment>
<accession>A0A9P9A6H8</accession>
<evidence type="ECO:0000256" key="8">
    <source>
        <dbReference type="ARBA" id="ARBA00023295"/>
    </source>
</evidence>
<dbReference type="InterPro" id="IPR017853">
    <property type="entry name" value="GH"/>
</dbReference>
<sequence>MTLEEKVSLLTGKDMWRTNGIPRLGIPMIKTSDGPVGVRGSTFVDGLGAAQLPMGCSLAATWDLSVLQSVSQVLIDEAKNKGSNVLLDPTVCIPRTPLGGRNYESYSEDPFLTGKIAATFISSLQDAGVGACIKHFAANDQEERRFFINANMSERALREIACQPFQIAVRESDPWTVMTAYNKVNGQYSSGNTHLLGDILRGEWAWDGLVMSDWFGTNSMVPSLEAGLDLEMPGPVRRRGQHLLKAHAAGLVDTRFIDESAGRVLELIHKCGKGKMESLREGEEEEESSDKPEHRAILRKAGAQGIVLLKNSTKLLPLEDLHQKSVAFIGPNAARGVQSGGGSANLQPHYRTTPVDSFKQAVAEKKLSVTIETAPGIIGHRYLPLIDASIMRNPDNGTSGFSLSLWNNMTHSGPALATEHRPSSNLVCYDQLPAELTTGYRYSYRGRTVLTPKTSGTHQFSLSTCGPGRLIVGGKVIIDIPRSWDSPKSALFMSYGSPEERVCVDMVAGQEYEVVLESVSREPKPYEMTYTGDLEREEIQDGGRIGFFEHVDEEKLLAEALSLARMSDIVVLVVGKDHEWETETSDTESMDLPLRSNELIAAVAKENQHVVLVNQTGSPITMPWVDDVPTIVQAWYQGQEHVNALADILLGTENPSGKLPITFPKLLRDNPSYSSYPGKNDETYYDEDIYAGYRFYDHKSIEPLLPFGFGLSYTRFTYSNLRLSAPTFSSDAAGQGAHIVVEVDVTNVGDRLGKEVVQFYVSQVTAPRLPRPVQELKGWAKVSLEPGETKVARCVLDRVSLSYFDDGVGKWVIDGQATFEVVANKHSRDVDGVSCTFITTRNAAWVR</sequence>
<dbReference type="InterPro" id="IPR011658">
    <property type="entry name" value="PA14_dom"/>
</dbReference>
<dbReference type="EMBL" id="JAGSXJ010000038">
    <property type="protein sequence ID" value="KAH6665334.1"/>
    <property type="molecule type" value="Genomic_DNA"/>
</dbReference>
<evidence type="ECO:0000256" key="10">
    <source>
        <dbReference type="RuleBase" id="RU361161"/>
    </source>
</evidence>
<evidence type="ECO:0000256" key="5">
    <source>
        <dbReference type="ARBA" id="ARBA00022801"/>
    </source>
</evidence>
<evidence type="ECO:0000259" key="11">
    <source>
        <dbReference type="PROSITE" id="PS51820"/>
    </source>
</evidence>
<dbReference type="Pfam" id="PF00933">
    <property type="entry name" value="Glyco_hydro_3"/>
    <property type="match status" value="1"/>
</dbReference>
<dbReference type="SMART" id="SM00758">
    <property type="entry name" value="PA14"/>
    <property type="match status" value="1"/>
</dbReference>